<dbReference type="PROSITE" id="PS51746">
    <property type="entry name" value="PPM_2"/>
    <property type="match status" value="1"/>
</dbReference>
<dbReference type="InterPro" id="IPR011009">
    <property type="entry name" value="Kinase-like_dom_sf"/>
</dbReference>
<dbReference type="CDD" id="cd14014">
    <property type="entry name" value="STKc_PknB_like"/>
    <property type="match status" value="1"/>
</dbReference>
<comment type="caution">
    <text evidence="4">The sequence shown here is derived from an EMBL/GenBank/DDBJ whole genome shotgun (WGS) entry which is preliminary data.</text>
</comment>
<keyword evidence="1" id="KW-0472">Membrane</keyword>
<dbReference type="Gene3D" id="3.30.200.20">
    <property type="entry name" value="Phosphorylase Kinase, domain 1"/>
    <property type="match status" value="1"/>
</dbReference>
<dbReference type="Pfam" id="PF00069">
    <property type="entry name" value="Pkinase"/>
    <property type="match status" value="1"/>
</dbReference>
<dbReference type="SMART" id="SM00219">
    <property type="entry name" value="TyrKc"/>
    <property type="match status" value="1"/>
</dbReference>
<keyword evidence="4" id="KW-0418">Kinase</keyword>
<keyword evidence="4" id="KW-0808">Transferase</keyword>
<keyword evidence="1" id="KW-0812">Transmembrane</keyword>
<organism evidence="4 5">
    <name type="scientific">Thiomicrorhabdus heinhorstiae</name>
    <dbReference type="NCBI Taxonomy" id="2748010"/>
    <lineage>
        <taxon>Bacteria</taxon>
        <taxon>Pseudomonadati</taxon>
        <taxon>Pseudomonadota</taxon>
        <taxon>Gammaproteobacteria</taxon>
        <taxon>Thiotrichales</taxon>
        <taxon>Piscirickettsiaceae</taxon>
        <taxon>Thiomicrorhabdus</taxon>
    </lineage>
</organism>
<protein>
    <submittedName>
        <fullName evidence="4">Bifunctional protein-serine/threonine kinase/phosphatase</fullName>
    </submittedName>
</protein>
<evidence type="ECO:0000313" key="4">
    <source>
        <dbReference type="EMBL" id="MBF6057369.1"/>
    </source>
</evidence>
<accession>A0ABS0BVJ2</accession>
<feature type="transmembrane region" description="Helical" evidence="1">
    <location>
        <begin position="554"/>
        <end position="573"/>
    </location>
</feature>
<evidence type="ECO:0000256" key="1">
    <source>
        <dbReference type="SAM" id="Phobius"/>
    </source>
</evidence>
<dbReference type="InterPro" id="IPR000719">
    <property type="entry name" value="Prot_kinase_dom"/>
</dbReference>
<dbReference type="PANTHER" id="PTHR44167:SF24">
    <property type="entry name" value="SERINE_THREONINE-PROTEIN KINASE CHK2"/>
    <property type="match status" value="1"/>
</dbReference>
<dbReference type="SMART" id="SM00331">
    <property type="entry name" value="PP2C_SIG"/>
    <property type="match status" value="1"/>
</dbReference>
<dbReference type="RefSeq" id="WP_185977515.1">
    <property type="nucleotide sequence ID" value="NZ_JACBGI020000003.1"/>
</dbReference>
<dbReference type="Gene3D" id="1.10.510.10">
    <property type="entry name" value="Transferase(Phosphotransferase) domain 1"/>
    <property type="match status" value="1"/>
</dbReference>
<evidence type="ECO:0000259" key="3">
    <source>
        <dbReference type="PROSITE" id="PS51746"/>
    </source>
</evidence>
<dbReference type="Gene3D" id="3.60.40.10">
    <property type="entry name" value="PPM-type phosphatase domain"/>
    <property type="match status" value="1"/>
</dbReference>
<dbReference type="CDD" id="cd00143">
    <property type="entry name" value="PP2Cc"/>
    <property type="match status" value="1"/>
</dbReference>
<keyword evidence="5" id="KW-1185">Reference proteome</keyword>
<dbReference type="InterPro" id="IPR020635">
    <property type="entry name" value="Tyr_kinase_cat_dom"/>
</dbReference>
<proteinExistence type="predicted"/>
<dbReference type="PANTHER" id="PTHR44167">
    <property type="entry name" value="OVARIAN-SPECIFIC SERINE/THREONINE-PROTEIN KINASE LOK-RELATED"/>
    <property type="match status" value="1"/>
</dbReference>
<evidence type="ECO:0000313" key="5">
    <source>
        <dbReference type="Proteomes" id="UP001193680"/>
    </source>
</evidence>
<gene>
    <name evidence="4" type="ORF">H8792_003355</name>
</gene>
<evidence type="ECO:0000259" key="2">
    <source>
        <dbReference type="PROSITE" id="PS50011"/>
    </source>
</evidence>
<sequence>MKHAQLQIQYGQASEAGRKPVNQDFHGLCIPQDYLLESKGIAIGLADGVSSSEVSQVASETAVSNFLEDYYSTPESWPVKKSAVRVLNAINSWLYAQTRKSQNRRNFNKGYVTTFSAVILKSHSAHLFHCGDSRIYRLADNRLVQLTEDHRTWISEEQSYLNRAMGIKNFLNLDYHEVSTNPGDIFILATDGIYEWVDNTSITQLTQEYVDDLDQAAQKILQAAYDAGSNDNLSIQIIRITQLPEFQLHEIKHQLDQLPFSRPLEVKEEFDGYLILRELSANTRSYVYLAQDIQSERKVILKLPALEQQHDLDYLERFLMEEWIARRLNHPHLLKSFPPERKRNYLYTVSEFIEGQTLHQWMKDNKKADLQTMRSIIGQVIQALYALHRLEILHRDLRPHNIMIDNHGTVTLIDFGSVKIPGVAELRDPKKKEKNIGTALYSATEFFLGNTGDKRSDQFSLAVIAYELLSGKLPYGTDVAKANTRAAQLKLKYRSLSIENPEIPAWVDEAIKKAVNPNPQRRYEEISEFFADLNHPNSKFASKHQPPLIESNPLLFWKGLSLFLFLTLLIVIITK</sequence>
<dbReference type="EMBL" id="JACBGI020000003">
    <property type="protein sequence ID" value="MBF6057369.1"/>
    <property type="molecule type" value="Genomic_DNA"/>
</dbReference>
<name>A0ABS0BVJ2_9GAMM</name>
<feature type="domain" description="PPM-type phosphatase" evidence="3">
    <location>
        <begin position="9"/>
        <end position="240"/>
    </location>
</feature>
<dbReference type="InterPro" id="IPR001932">
    <property type="entry name" value="PPM-type_phosphatase-like_dom"/>
</dbReference>
<feature type="domain" description="Protein kinase" evidence="2">
    <location>
        <begin position="273"/>
        <end position="538"/>
    </location>
</feature>
<dbReference type="Pfam" id="PF13672">
    <property type="entry name" value="PP2C_2"/>
    <property type="match status" value="1"/>
</dbReference>
<dbReference type="Proteomes" id="UP001193680">
    <property type="component" value="Unassembled WGS sequence"/>
</dbReference>
<dbReference type="InterPro" id="IPR036457">
    <property type="entry name" value="PPM-type-like_dom_sf"/>
</dbReference>
<keyword evidence="1" id="KW-1133">Transmembrane helix</keyword>
<dbReference type="SUPFAM" id="SSF56112">
    <property type="entry name" value="Protein kinase-like (PK-like)"/>
    <property type="match status" value="1"/>
</dbReference>
<dbReference type="SUPFAM" id="SSF81606">
    <property type="entry name" value="PP2C-like"/>
    <property type="match status" value="1"/>
</dbReference>
<dbReference type="InterPro" id="IPR008266">
    <property type="entry name" value="Tyr_kinase_AS"/>
</dbReference>
<reference evidence="4 5" key="1">
    <citation type="submission" date="2020-06" db="EMBL/GenBank/DDBJ databases">
        <authorList>
            <person name="Scott K."/>
        </authorList>
    </citation>
    <scope>NUCLEOTIDE SEQUENCE [LARGE SCALE GENOMIC DNA]</scope>
    <source>
        <strain evidence="4 5">HH1</strain>
    </source>
</reference>
<dbReference type="GO" id="GO:0016301">
    <property type="term" value="F:kinase activity"/>
    <property type="evidence" value="ECO:0007669"/>
    <property type="project" value="UniProtKB-KW"/>
</dbReference>
<dbReference type="PROSITE" id="PS50011">
    <property type="entry name" value="PROTEIN_KINASE_DOM"/>
    <property type="match status" value="1"/>
</dbReference>
<dbReference type="PROSITE" id="PS00109">
    <property type="entry name" value="PROTEIN_KINASE_TYR"/>
    <property type="match status" value="1"/>
</dbReference>
<reference evidence="4 5" key="2">
    <citation type="submission" date="2020-11" db="EMBL/GenBank/DDBJ databases">
        <title>Sulfur oxidizing isolate from Hospital Hole Sinkhole.</title>
        <authorList>
            <person name="Scott K.M."/>
        </authorList>
    </citation>
    <scope>NUCLEOTIDE SEQUENCE [LARGE SCALE GENOMIC DNA]</scope>
    <source>
        <strain evidence="4 5">HH1</strain>
    </source>
</reference>
<dbReference type="SMART" id="SM00332">
    <property type="entry name" value="PP2Cc"/>
    <property type="match status" value="1"/>
</dbReference>